<dbReference type="Pfam" id="PF16757">
    <property type="entry name" value="Fucosidase_C"/>
    <property type="match status" value="1"/>
</dbReference>
<evidence type="ECO:0000256" key="5">
    <source>
        <dbReference type="ARBA" id="ARBA00022801"/>
    </source>
</evidence>
<evidence type="ECO:0000256" key="8">
    <source>
        <dbReference type="ARBA" id="ARBA00074133"/>
    </source>
</evidence>
<evidence type="ECO:0000256" key="10">
    <source>
        <dbReference type="SAM" id="MobiDB-lite"/>
    </source>
</evidence>
<evidence type="ECO:0000256" key="6">
    <source>
        <dbReference type="ARBA" id="ARBA00023180"/>
    </source>
</evidence>
<feature type="chain" id="PRO_5035216944" description="Putative alpha-L-fucosidase" evidence="11">
    <location>
        <begin position="21"/>
        <end position="499"/>
    </location>
</feature>
<feature type="domain" description="Alpha-L-fucosidase C-terminal" evidence="13">
    <location>
        <begin position="407"/>
        <end position="490"/>
    </location>
</feature>
<keyword evidence="15" id="KW-1185">Reference proteome</keyword>
<evidence type="ECO:0000313" key="14">
    <source>
        <dbReference type="EnsemblMetazoa" id="XP_014260742.1"/>
    </source>
</evidence>
<dbReference type="GeneID" id="106673232"/>
<dbReference type="PANTHER" id="PTHR10030">
    <property type="entry name" value="ALPHA-L-FUCOSIDASE"/>
    <property type="match status" value="1"/>
</dbReference>
<dbReference type="SUPFAM" id="SSF51445">
    <property type="entry name" value="(Trans)glycosidases"/>
    <property type="match status" value="1"/>
</dbReference>
<dbReference type="AlphaFoldDB" id="A0A8I6SBG4"/>
<dbReference type="SMART" id="SM00812">
    <property type="entry name" value="Alpha_L_fucos"/>
    <property type="match status" value="1"/>
</dbReference>
<organism evidence="14 15">
    <name type="scientific">Cimex lectularius</name>
    <name type="common">Bed bug</name>
    <name type="synonym">Acanthia lectularia</name>
    <dbReference type="NCBI Taxonomy" id="79782"/>
    <lineage>
        <taxon>Eukaryota</taxon>
        <taxon>Metazoa</taxon>
        <taxon>Ecdysozoa</taxon>
        <taxon>Arthropoda</taxon>
        <taxon>Hexapoda</taxon>
        <taxon>Insecta</taxon>
        <taxon>Pterygota</taxon>
        <taxon>Neoptera</taxon>
        <taxon>Paraneoptera</taxon>
        <taxon>Hemiptera</taxon>
        <taxon>Heteroptera</taxon>
        <taxon>Panheteroptera</taxon>
        <taxon>Cimicomorpha</taxon>
        <taxon>Cimicidae</taxon>
        <taxon>Cimex</taxon>
    </lineage>
</organism>
<dbReference type="GO" id="GO:0016139">
    <property type="term" value="P:glycoside catabolic process"/>
    <property type="evidence" value="ECO:0007669"/>
    <property type="project" value="TreeGrafter"/>
</dbReference>
<dbReference type="OrthoDB" id="6039950at2759"/>
<reference evidence="14" key="1">
    <citation type="submission" date="2022-01" db="UniProtKB">
        <authorList>
            <consortium name="EnsemblMetazoa"/>
        </authorList>
    </citation>
    <scope>IDENTIFICATION</scope>
</reference>
<evidence type="ECO:0000259" key="13">
    <source>
        <dbReference type="Pfam" id="PF16757"/>
    </source>
</evidence>
<keyword evidence="6" id="KW-0325">Glycoprotein</keyword>
<proteinExistence type="inferred from homology"/>
<dbReference type="Gene3D" id="2.60.40.1180">
    <property type="entry name" value="Golgi alpha-mannosidase II"/>
    <property type="match status" value="1"/>
</dbReference>
<dbReference type="InterPro" id="IPR017853">
    <property type="entry name" value="GH"/>
</dbReference>
<evidence type="ECO:0000313" key="15">
    <source>
        <dbReference type="Proteomes" id="UP000494040"/>
    </source>
</evidence>
<name>A0A8I6SBG4_CIMLE</name>
<evidence type="ECO:0000256" key="1">
    <source>
        <dbReference type="ARBA" id="ARBA00004071"/>
    </source>
</evidence>
<keyword evidence="5" id="KW-0378">Hydrolase</keyword>
<evidence type="ECO:0000256" key="4">
    <source>
        <dbReference type="ARBA" id="ARBA00022729"/>
    </source>
</evidence>
<dbReference type="InterPro" id="IPR057739">
    <property type="entry name" value="Glyco_hydro_29_N"/>
</dbReference>
<evidence type="ECO:0000256" key="3">
    <source>
        <dbReference type="ARBA" id="ARBA00012662"/>
    </source>
</evidence>
<dbReference type="PANTHER" id="PTHR10030:SF37">
    <property type="entry name" value="ALPHA-L-FUCOSIDASE-RELATED"/>
    <property type="match status" value="1"/>
</dbReference>
<keyword evidence="4 11" id="KW-0732">Signal</keyword>
<dbReference type="OMA" id="FFNASYW"/>
<feature type="domain" description="Glycoside hydrolase family 29 N-terminal" evidence="12">
    <location>
        <begin position="61"/>
        <end position="395"/>
    </location>
</feature>
<keyword evidence="7" id="KW-0326">Glycosidase</keyword>
<comment type="function">
    <text evidence="1">Alpha-L-fucosidase is responsible for hydrolyzing the alpha-1,6-linked fucose joined to the reducing-end N-acetylglucosamine of the carbohydrate moieties of glycoproteins.</text>
</comment>
<evidence type="ECO:0000256" key="2">
    <source>
        <dbReference type="ARBA" id="ARBA00007951"/>
    </source>
</evidence>
<feature type="region of interest" description="Disordered" evidence="10">
    <location>
        <begin position="27"/>
        <end position="61"/>
    </location>
</feature>
<dbReference type="InterPro" id="IPR000933">
    <property type="entry name" value="Glyco_hydro_29"/>
</dbReference>
<dbReference type="GO" id="GO:0005764">
    <property type="term" value="C:lysosome"/>
    <property type="evidence" value="ECO:0007669"/>
    <property type="project" value="TreeGrafter"/>
</dbReference>
<protein>
    <recommendedName>
        <fullName evidence="8">Putative alpha-L-fucosidase</fullName>
        <ecNumber evidence="3">3.2.1.51</ecNumber>
    </recommendedName>
    <alternativeName>
        <fullName evidence="9">Alpha-L-fucoside fucohydrolase</fullName>
    </alternativeName>
</protein>
<evidence type="ECO:0000256" key="9">
    <source>
        <dbReference type="ARBA" id="ARBA00081661"/>
    </source>
</evidence>
<dbReference type="GO" id="GO:0004560">
    <property type="term" value="F:alpha-L-fucosidase activity"/>
    <property type="evidence" value="ECO:0007669"/>
    <property type="project" value="UniProtKB-EC"/>
</dbReference>
<accession>A0A8I6SBG4</accession>
<dbReference type="FunFam" id="3.20.20.80:FF:000027">
    <property type="entry name" value="Alpha-L-fucosidase"/>
    <property type="match status" value="1"/>
</dbReference>
<evidence type="ECO:0000256" key="11">
    <source>
        <dbReference type="SAM" id="SignalP"/>
    </source>
</evidence>
<dbReference type="RefSeq" id="XP_014260742.1">
    <property type="nucleotide sequence ID" value="XM_014405256.2"/>
</dbReference>
<dbReference type="PRINTS" id="PR00741">
    <property type="entry name" value="GLHYDRLASE29"/>
</dbReference>
<dbReference type="InterPro" id="IPR013780">
    <property type="entry name" value="Glyco_hydro_b"/>
</dbReference>
<dbReference type="GO" id="GO:0006004">
    <property type="term" value="P:fucose metabolic process"/>
    <property type="evidence" value="ECO:0007669"/>
    <property type="project" value="InterPro"/>
</dbReference>
<dbReference type="Proteomes" id="UP000494040">
    <property type="component" value="Unassembled WGS sequence"/>
</dbReference>
<dbReference type="EnsemblMetazoa" id="XM_014405256.2">
    <property type="protein sequence ID" value="XP_014260742.1"/>
    <property type="gene ID" value="LOC106673232"/>
</dbReference>
<feature type="compositionally biased region" description="Pro residues" evidence="10">
    <location>
        <begin position="29"/>
        <end position="56"/>
    </location>
</feature>
<feature type="signal peptide" evidence="11">
    <location>
        <begin position="1"/>
        <end position="20"/>
    </location>
</feature>
<dbReference type="CTD" id="3772574"/>
<dbReference type="KEGG" id="clec:106673232"/>
<dbReference type="InterPro" id="IPR016286">
    <property type="entry name" value="FUC_metazoa-typ"/>
</dbReference>
<evidence type="ECO:0000256" key="7">
    <source>
        <dbReference type="ARBA" id="ARBA00023295"/>
    </source>
</evidence>
<dbReference type="InterPro" id="IPR031919">
    <property type="entry name" value="Fucosidase_C"/>
</dbReference>
<dbReference type="Pfam" id="PF01120">
    <property type="entry name" value="Alpha_L_fucos"/>
    <property type="match status" value="1"/>
</dbReference>
<evidence type="ECO:0000259" key="12">
    <source>
        <dbReference type="Pfam" id="PF01120"/>
    </source>
</evidence>
<comment type="similarity">
    <text evidence="2">Belongs to the glycosyl hydrolase 29 family.</text>
</comment>
<dbReference type="Gene3D" id="3.20.20.80">
    <property type="entry name" value="Glycosidases"/>
    <property type="match status" value="1"/>
</dbReference>
<dbReference type="EC" id="3.2.1.51" evidence="3"/>
<sequence length="499" mass="57126">MNMILAQSVIVLLNLCFSMAFLSAATPPTSTPPPTTPPPTTPPPTTASPTTPPTITPLPSGWNTIDSRPLPAWFDDAKIGVFIHWGVYSVPSYQSEWFWMDWKGNPSPNKEAQKKIEKFIENNFRPGFTYQEFAEQFTAEFFNATQWADLIEKSGAKYVLLTSKHHDGYALWPSKYSYSWNSVDVGPHRDIVGELAEAIKVKTDIRFGLYHSLYEWFNPLWMSDKANHFRTDDFVVNKVYPEMKELVNKYQPEIFWSDGEWEASADYWKSIEFLTWLYNESPVKDTVVVNDRWGHDTLCKHGGYYTCKDRYNPGTLQNHKWENAMTIDSSTWGYNRVSNIDDYLTPQDLIDTLVSTVACGGNMVMNVGPAKDGTINPIFQERLLQVGSWLRINGEAIYGSKPWNKCQNDTVVPYVWYTSASDDGALYAIMLRWPKTNMLYLGCVNSTQKVQVTMLGFKQQLPTSAGRLMKISLPDKSLISWEWGWVLKIEIQGYKVYNL</sequence>